<feature type="transmembrane region" description="Helical" evidence="1">
    <location>
        <begin position="130"/>
        <end position="152"/>
    </location>
</feature>
<accession>A0A9D2QN09</accession>
<reference evidence="2" key="2">
    <citation type="submission" date="2021-04" db="EMBL/GenBank/DDBJ databases">
        <authorList>
            <person name="Gilroy R."/>
        </authorList>
    </citation>
    <scope>NUCLEOTIDE SEQUENCE</scope>
    <source>
        <strain evidence="2">ChiBcec1-1630</strain>
    </source>
</reference>
<evidence type="ECO:0000313" key="3">
    <source>
        <dbReference type="Proteomes" id="UP000823922"/>
    </source>
</evidence>
<gene>
    <name evidence="2" type="ORF">H9926_13805</name>
</gene>
<evidence type="ECO:0000256" key="1">
    <source>
        <dbReference type="SAM" id="Phobius"/>
    </source>
</evidence>
<keyword evidence="1" id="KW-0812">Transmembrane</keyword>
<sequence>MNKSWTVNANGINHTIEYKRNQMIVDGEKYKLKSANPFIQMIDYSVNFGDVECRLVVVGTKVDLAVNGRYLGSGAPYEPIGNIPVWVSILAAVSVILGFLLNSWLGLCIGILLGAFYFNFYLKKKKAAPVIIIFAAATILQFLLGVGVFLLFSSL</sequence>
<dbReference type="Proteomes" id="UP000823922">
    <property type="component" value="Unassembled WGS sequence"/>
</dbReference>
<evidence type="ECO:0000313" key="2">
    <source>
        <dbReference type="EMBL" id="HJC89074.1"/>
    </source>
</evidence>
<comment type="caution">
    <text evidence="2">The sequence shown here is derived from an EMBL/GenBank/DDBJ whole genome shotgun (WGS) entry which is preliminary data.</text>
</comment>
<dbReference type="AlphaFoldDB" id="A0A9D2QN09"/>
<feature type="transmembrane region" description="Helical" evidence="1">
    <location>
        <begin position="85"/>
        <end position="118"/>
    </location>
</feature>
<protein>
    <submittedName>
        <fullName evidence="2">Uncharacterized protein</fullName>
    </submittedName>
</protein>
<keyword evidence="1" id="KW-1133">Transmembrane helix</keyword>
<organism evidence="2 3">
    <name type="scientific">Candidatus Eisenbergiella intestinigallinarum</name>
    <dbReference type="NCBI Taxonomy" id="2838549"/>
    <lineage>
        <taxon>Bacteria</taxon>
        <taxon>Bacillati</taxon>
        <taxon>Bacillota</taxon>
        <taxon>Clostridia</taxon>
        <taxon>Lachnospirales</taxon>
        <taxon>Lachnospiraceae</taxon>
        <taxon>Eisenbergiella</taxon>
    </lineage>
</organism>
<proteinExistence type="predicted"/>
<name>A0A9D2QN09_9FIRM</name>
<keyword evidence="1" id="KW-0472">Membrane</keyword>
<dbReference type="EMBL" id="DWVS01000356">
    <property type="protein sequence ID" value="HJC89074.1"/>
    <property type="molecule type" value="Genomic_DNA"/>
</dbReference>
<reference evidence="2" key="1">
    <citation type="journal article" date="2021" name="PeerJ">
        <title>Extensive microbial diversity within the chicken gut microbiome revealed by metagenomics and culture.</title>
        <authorList>
            <person name="Gilroy R."/>
            <person name="Ravi A."/>
            <person name="Getino M."/>
            <person name="Pursley I."/>
            <person name="Horton D.L."/>
            <person name="Alikhan N.F."/>
            <person name="Baker D."/>
            <person name="Gharbi K."/>
            <person name="Hall N."/>
            <person name="Watson M."/>
            <person name="Adriaenssens E.M."/>
            <person name="Foster-Nyarko E."/>
            <person name="Jarju S."/>
            <person name="Secka A."/>
            <person name="Antonio M."/>
            <person name="Oren A."/>
            <person name="Chaudhuri R.R."/>
            <person name="La Ragione R."/>
            <person name="Hildebrand F."/>
            <person name="Pallen M.J."/>
        </authorList>
    </citation>
    <scope>NUCLEOTIDE SEQUENCE</scope>
    <source>
        <strain evidence="2">ChiBcec1-1630</strain>
    </source>
</reference>